<evidence type="ECO:0000256" key="6">
    <source>
        <dbReference type="ARBA" id="ARBA00022917"/>
    </source>
</evidence>
<dbReference type="EC" id="6.1.1.12" evidence="8"/>
<evidence type="ECO:0000313" key="10">
    <source>
        <dbReference type="EMBL" id="KGP90432.1"/>
    </source>
</evidence>
<dbReference type="OrthoDB" id="9802326at2"/>
<dbReference type="InterPro" id="IPR004364">
    <property type="entry name" value="Aa-tRNA-synt_II"/>
</dbReference>
<evidence type="ECO:0000256" key="3">
    <source>
        <dbReference type="ARBA" id="ARBA00022598"/>
    </source>
</evidence>
<proteinExistence type="inferred from homology"/>
<dbReference type="CDD" id="cd04317">
    <property type="entry name" value="EcAspRS_like_N"/>
    <property type="match status" value="1"/>
</dbReference>
<organism evidence="10 11">
    <name type="scientific">Pontibacillus chungwhensis BH030062</name>
    <dbReference type="NCBI Taxonomy" id="1385513"/>
    <lineage>
        <taxon>Bacteria</taxon>
        <taxon>Bacillati</taxon>
        <taxon>Bacillota</taxon>
        <taxon>Bacilli</taxon>
        <taxon>Bacillales</taxon>
        <taxon>Bacillaceae</taxon>
        <taxon>Pontibacillus</taxon>
    </lineage>
</organism>
<dbReference type="eggNOG" id="COG0173">
    <property type="taxonomic scope" value="Bacteria"/>
</dbReference>
<name>A0A0A2UQ77_9BACI</name>
<evidence type="ECO:0000256" key="4">
    <source>
        <dbReference type="ARBA" id="ARBA00022741"/>
    </source>
</evidence>
<dbReference type="SUPFAM" id="SSF55261">
    <property type="entry name" value="GAD domain-like"/>
    <property type="match status" value="1"/>
</dbReference>
<feature type="binding site" evidence="8">
    <location>
        <begin position="222"/>
        <end position="224"/>
    </location>
    <ligand>
        <name>ATP</name>
        <dbReference type="ChEBI" id="CHEBI:30616"/>
    </ligand>
</feature>
<feature type="binding site" evidence="8">
    <location>
        <position position="491"/>
    </location>
    <ligand>
        <name>L-aspartate</name>
        <dbReference type="ChEBI" id="CHEBI:29991"/>
    </ligand>
</feature>
<feature type="region of interest" description="Aspartate" evidence="8">
    <location>
        <begin position="200"/>
        <end position="203"/>
    </location>
</feature>
<evidence type="ECO:0000256" key="7">
    <source>
        <dbReference type="ARBA" id="ARBA00023146"/>
    </source>
</evidence>
<protein>
    <recommendedName>
        <fullName evidence="8">Aspartate--tRNA ligase</fullName>
        <ecNumber evidence="8">6.1.1.12</ecNumber>
    </recommendedName>
    <alternativeName>
        <fullName evidence="8">Aspartyl-tRNA synthetase</fullName>
        <shortName evidence="8">AspRS</shortName>
    </alternativeName>
</protein>
<comment type="caution">
    <text evidence="8">Lacks conserved residue(s) required for the propagation of feature annotation.</text>
</comment>
<dbReference type="Proteomes" id="UP000030153">
    <property type="component" value="Unassembled WGS sequence"/>
</dbReference>
<dbReference type="GO" id="GO:0003676">
    <property type="term" value="F:nucleic acid binding"/>
    <property type="evidence" value="ECO:0007669"/>
    <property type="project" value="InterPro"/>
</dbReference>
<keyword evidence="2 8" id="KW-0963">Cytoplasm</keyword>
<reference evidence="10 11" key="1">
    <citation type="submission" date="2013-08" db="EMBL/GenBank/DDBJ databases">
        <title>Genome of Pontibacillus chungwhensis.</title>
        <authorList>
            <person name="Wang Q."/>
            <person name="Wang G."/>
        </authorList>
    </citation>
    <scope>NUCLEOTIDE SEQUENCE [LARGE SCALE GENOMIC DNA]</scope>
    <source>
        <strain evidence="10 11">BH030062</strain>
    </source>
</reference>
<dbReference type="Gene3D" id="2.40.50.140">
    <property type="entry name" value="Nucleic acid-binding proteins"/>
    <property type="match status" value="1"/>
</dbReference>
<feature type="binding site" evidence="8">
    <location>
        <position position="231"/>
    </location>
    <ligand>
        <name>ATP</name>
        <dbReference type="ChEBI" id="CHEBI:30616"/>
    </ligand>
</feature>
<evidence type="ECO:0000313" key="11">
    <source>
        <dbReference type="Proteomes" id="UP000030153"/>
    </source>
</evidence>
<dbReference type="PANTHER" id="PTHR22594:SF5">
    <property type="entry name" value="ASPARTATE--TRNA LIGASE, MITOCHONDRIAL"/>
    <property type="match status" value="1"/>
</dbReference>
<dbReference type="NCBIfam" id="NF001750">
    <property type="entry name" value="PRK00476.1"/>
    <property type="match status" value="1"/>
</dbReference>
<dbReference type="InterPro" id="IPR004365">
    <property type="entry name" value="NA-bd_OB_tRNA"/>
</dbReference>
<keyword evidence="5 8" id="KW-0067">ATP-binding</keyword>
<comment type="catalytic activity">
    <reaction evidence="8">
        <text>tRNA(Asp) + L-aspartate + ATP = L-aspartyl-tRNA(Asp) + AMP + diphosphate</text>
        <dbReference type="Rhea" id="RHEA:19649"/>
        <dbReference type="Rhea" id="RHEA-COMP:9660"/>
        <dbReference type="Rhea" id="RHEA-COMP:9678"/>
        <dbReference type="ChEBI" id="CHEBI:29991"/>
        <dbReference type="ChEBI" id="CHEBI:30616"/>
        <dbReference type="ChEBI" id="CHEBI:33019"/>
        <dbReference type="ChEBI" id="CHEBI:78442"/>
        <dbReference type="ChEBI" id="CHEBI:78516"/>
        <dbReference type="ChEBI" id="CHEBI:456215"/>
        <dbReference type="EC" id="6.1.1.12"/>
    </reaction>
</comment>
<dbReference type="GO" id="GO:0140096">
    <property type="term" value="F:catalytic activity, acting on a protein"/>
    <property type="evidence" value="ECO:0007669"/>
    <property type="project" value="UniProtKB-ARBA"/>
</dbReference>
<keyword evidence="6 8" id="KW-0648">Protein biosynthesis</keyword>
<sequence length="597" mass="68110">MSEHRQLSGKIREDHIGETVLLKGWVQKRRDLGGLIFIDLRDRSGLVQVVFNPEDSTDAIETADKVRTEYVVEISGKVVARDEATINPQLATGKVEVLATDITILNKSKTPPFQLHDETDVAEDLRLKYRYMDLRRNPLQETFKLRHKTTQAIRDFLNSEEFLEMETPMLTKSTPEGARDYLVPSRVHEGEFYALPQSPQLFKQLIMMSGFEKYYQIARCFRDEDLRADRQPEFTQVDIETSFMSQEEIQSMTERMMKKVLKETKGVDIQTPFKHMSYDEAMDRYGSDKPDTRFGLELVNLSQIVKDSGFKVFKSAVETGGTVSGINVKGKANDFSRKDIDKLTEFVKIYDAKGLAWLKVEEGELKGPIAKFFSEEEATNLRTALSAEDGDLLLFVADKTSVVHDSLGALRQKLGRELDLIDQTQFNFLWVTDWPLFEYDEELGRYFAAHHPFTMPEREDIEKLETEPQEVRAQAYDLVLNGYELGGGSLRIYEKEVQDQMLKVLGFSEEEAQSQFGFLLEALEFGAPPHGGIALGLDRLVMILADRSNLRDTILFPKTASASDLMTQAPGPVSQEQLTELHLELNEKAKQEQLDKQ</sequence>
<accession>A0A0A2UQ77</accession>
<dbReference type="Gene3D" id="3.30.1360.30">
    <property type="entry name" value="GAD-like domain"/>
    <property type="match status" value="1"/>
</dbReference>
<dbReference type="Gene3D" id="3.30.930.10">
    <property type="entry name" value="Bira Bifunctional Protein, Domain 2"/>
    <property type="match status" value="1"/>
</dbReference>
<keyword evidence="11" id="KW-1185">Reference proteome</keyword>
<feature type="binding site" evidence="8">
    <location>
        <begin position="536"/>
        <end position="539"/>
    </location>
    <ligand>
        <name>ATP</name>
        <dbReference type="ChEBI" id="CHEBI:30616"/>
    </ligand>
</feature>
<dbReference type="SUPFAM" id="SSF50249">
    <property type="entry name" value="Nucleic acid-binding proteins"/>
    <property type="match status" value="1"/>
</dbReference>
<feature type="binding site" evidence="8">
    <location>
        <position position="222"/>
    </location>
    <ligand>
        <name>L-aspartate</name>
        <dbReference type="ChEBI" id="CHEBI:29991"/>
    </ligand>
</feature>
<dbReference type="GO" id="GO:0016740">
    <property type="term" value="F:transferase activity"/>
    <property type="evidence" value="ECO:0007669"/>
    <property type="project" value="UniProtKB-ARBA"/>
</dbReference>
<dbReference type="PROSITE" id="PS50862">
    <property type="entry name" value="AA_TRNA_LIGASE_II"/>
    <property type="match status" value="1"/>
</dbReference>
<dbReference type="InterPro" id="IPR012340">
    <property type="entry name" value="NA-bd_OB-fold"/>
</dbReference>
<dbReference type="AlphaFoldDB" id="A0A0A2UQ77"/>
<dbReference type="Pfam" id="PF00152">
    <property type="entry name" value="tRNA-synt_2"/>
    <property type="match status" value="1"/>
</dbReference>
<dbReference type="InterPro" id="IPR047089">
    <property type="entry name" value="Asp-tRNA-ligase_1_N"/>
</dbReference>
<feature type="binding site" evidence="8">
    <location>
        <position position="450"/>
    </location>
    <ligand>
        <name>L-aspartate</name>
        <dbReference type="ChEBI" id="CHEBI:29991"/>
    </ligand>
</feature>
<dbReference type="PANTHER" id="PTHR22594">
    <property type="entry name" value="ASPARTYL/LYSYL-TRNA SYNTHETASE"/>
    <property type="match status" value="1"/>
</dbReference>
<dbReference type="CDD" id="cd00777">
    <property type="entry name" value="AspRS_core"/>
    <property type="match status" value="1"/>
</dbReference>
<comment type="caution">
    <text evidence="10">The sequence shown here is derived from an EMBL/GenBank/DDBJ whole genome shotgun (WGS) entry which is preliminary data.</text>
</comment>
<dbReference type="InterPro" id="IPR002312">
    <property type="entry name" value="Asp/Asn-tRNA-synth_IIb"/>
</dbReference>
<feature type="domain" description="Aminoacyl-transfer RNA synthetases class-II family profile" evidence="9">
    <location>
        <begin position="143"/>
        <end position="557"/>
    </location>
</feature>
<evidence type="ECO:0000256" key="8">
    <source>
        <dbReference type="HAMAP-Rule" id="MF_00044"/>
    </source>
</evidence>
<dbReference type="PRINTS" id="PR01042">
    <property type="entry name" value="TRNASYNTHASP"/>
</dbReference>
<dbReference type="GO" id="GO:0004815">
    <property type="term" value="F:aspartate-tRNA ligase activity"/>
    <property type="evidence" value="ECO:0007669"/>
    <property type="project" value="UniProtKB-UniRule"/>
</dbReference>
<evidence type="ECO:0000256" key="1">
    <source>
        <dbReference type="ARBA" id="ARBA00006303"/>
    </source>
</evidence>
<dbReference type="Pfam" id="PF01336">
    <property type="entry name" value="tRNA_anti-codon"/>
    <property type="match status" value="1"/>
</dbReference>
<comment type="subunit">
    <text evidence="8">Homodimer.</text>
</comment>
<comment type="subcellular location">
    <subcellularLocation>
        <location evidence="8">Cytoplasm</location>
    </subcellularLocation>
</comment>
<evidence type="ECO:0000256" key="2">
    <source>
        <dbReference type="ARBA" id="ARBA00022490"/>
    </source>
</evidence>
<dbReference type="GO" id="GO:0006422">
    <property type="term" value="P:aspartyl-tRNA aminoacylation"/>
    <property type="evidence" value="ECO:0007669"/>
    <property type="project" value="UniProtKB-UniRule"/>
</dbReference>
<dbReference type="RefSeq" id="WP_036785585.1">
    <property type="nucleotide sequence ID" value="NZ_AVBG01000012.1"/>
</dbReference>
<dbReference type="InterPro" id="IPR004115">
    <property type="entry name" value="GAD-like_sf"/>
</dbReference>
<dbReference type="InterPro" id="IPR045864">
    <property type="entry name" value="aa-tRNA-synth_II/BPL/LPL"/>
</dbReference>
<dbReference type="GO" id="GO:0005524">
    <property type="term" value="F:ATP binding"/>
    <property type="evidence" value="ECO:0007669"/>
    <property type="project" value="UniProtKB-UniRule"/>
</dbReference>
<gene>
    <name evidence="8 10" type="primary">aspS</name>
    <name evidence="10" type="ORF">N780_04625</name>
</gene>
<dbReference type="InterPro" id="IPR047090">
    <property type="entry name" value="AspRS_core"/>
</dbReference>
<dbReference type="InterPro" id="IPR029351">
    <property type="entry name" value="GAD_dom"/>
</dbReference>
<dbReference type="STRING" id="1385513.N780_04625"/>
<dbReference type="Pfam" id="PF02938">
    <property type="entry name" value="GAD"/>
    <property type="match status" value="1"/>
</dbReference>
<dbReference type="InterPro" id="IPR004524">
    <property type="entry name" value="Asp-tRNA-ligase_1"/>
</dbReference>
<evidence type="ECO:0000259" key="9">
    <source>
        <dbReference type="PROSITE" id="PS50862"/>
    </source>
</evidence>
<dbReference type="HAMAP" id="MF_00044">
    <property type="entry name" value="Asp_tRNA_synth_type1"/>
    <property type="match status" value="1"/>
</dbReference>
<keyword evidence="3 8" id="KW-0436">Ligase</keyword>
<comment type="function">
    <text evidence="8">Catalyzes the attachment of L-aspartate to tRNA(Asp) in a two-step reaction: L-aspartate is first activated by ATP to form Asp-AMP and then transferred to the acceptor end of tRNA(Asp).</text>
</comment>
<feature type="binding site" evidence="8">
    <location>
        <position position="484"/>
    </location>
    <ligand>
        <name>ATP</name>
        <dbReference type="ChEBI" id="CHEBI:30616"/>
    </ligand>
</feature>
<keyword evidence="7 8" id="KW-0030">Aminoacyl-tRNA synthetase</keyword>
<dbReference type="NCBIfam" id="TIGR00459">
    <property type="entry name" value="aspS_bact"/>
    <property type="match status" value="1"/>
</dbReference>
<feature type="binding site" evidence="8">
    <location>
        <position position="176"/>
    </location>
    <ligand>
        <name>L-aspartate</name>
        <dbReference type="ChEBI" id="CHEBI:29991"/>
    </ligand>
</feature>
<keyword evidence="4 8" id="KW-0547">Nucleotide-binding</keyword>
<dbReference type="InterPro" id="IPR006195">
    <property type="entry name" value="aa-tRNA-synth_II"/>
</dbReference>
<comment type="similarity">
    <text evidence="1 8">Belongs to the class-II aminoacyl-tRNA synthetase family. Type 1 subfamily.</text>
</comment>
<dbReference type="GO" id="GO:0005737">
    <property type="term" value="C:cytoplasm"/>
    <property type="evidence" value="ECO:0007669"/>
    <property type="project" value="UniProtKB-SubCell"/>
</dbReference>
<dbReference type="SUPFAM" id="SSF55681">
    <property type="entry name" value="Class II aaRS and biotin synthetases"/>
    <property type="match status" value="1"/>
</dbReference>
<dbReference type="EMBL" id="AVBG01000012">
    <property type="protein sequence ID" value="KGP90432.1"/>
    <property type="molecule type" value="Genomic_DNA"/>
</dbReference>
<evidence type="ECO:0000256" key="5">
    <source>
        <dbReference type="ARBA" id="ARBA00022840"/>
    </source>
</evidence>